<reference evidence="2 3" key="1">
    <citation type="submission" date="2020-09" db="EMBL/GenBank/DDBJ databases">
        <title>Investigation of environmental microbe.</title>
        <authorList>
            <person name="Ou Y."/>
            <person name="Kang Q."/>
        </authorList>
    </citation>
    <scope>NUCLEOTIDE SEQUENCE [LARGE SCALE GENOMIC DNA]</scope>
    <source>
        <strain evidence="2 3">KJZ-9</strain>
    </source>
</reference>
<feature type="transmembrane region" description="Helical" evidence="1">
    <location>
        <begin position="54"/>
        <end position="71"/>
    </location>
</feature>
<evidence type="ECO:0000256" key="1">
    <source>
        <dbReference type="SAM" id="Phobius"/>
    </source>
</evidence>
<keyword evidence="1" id="KW-0472">Membrane</keyword>
<feature type="transmembrane region" description="Helical" evidence="1">
    <location>
        <begin position="27"/>
        <end position="48"/>
    </location>
</feature>
<keyword evidence="1" id="KW-1133">Transmembrane helix</keyword>
<organism evidence="2 3">
    <name type="scientific">Rothia amarae</name>
    <dbReference type="NCBI Taxonomy" id="169480"/>
    <lineage>
        <taxon>Bacteria</taxon>
        <taxon>Bacillati</taxon>
        <taxon>Actinomycetota</taxon>
        <taxon>Actinomycetes</taxon>
        <taxon>Micrococcales</taxon>
        <taxon>Micrococcaceae</taxon>
        <taxon>Rothia</taxon>
    </lineage>
</organism>
<dbReference type="Proteomes" id="UP000516421">
    <property type="component" value="Chromosome"/>
</dbReference>
<keyword evidence="3" id="KW-1185">Reference proteome</keyword>
<evidence type="ECO:0000313" key="3">
    <source>
        <dbReference type="Proteomes" id="UP000516421"/>
    </source>
</evidence>
<proteinExistence type="predicted"/>
<evidence type="ECO:0000313" key="2">
    <source>
        <dbReference type="EMBL" id="QNV41068.1"/>
    </source>
</evidence>
<keyword evidence="1" id="KW-0812">Transmembrane</keyword>
<sequence>MSVWALIVALQATNYAYESAGKRTKTFWVAVTAACAFFSVFSLYTTFLGAGSSWLIQLIAATAAGVFLADVRPAVAVRRRR</sequence>
<dbReference type="EMBL" id="CP061538">
    <property type="protein sequence ID" value="QNV41068.1"/>
    <property type="molecule type" value="Genomic_DNA"/>
</dbReference>
<gene>
    <name evidence="2" type="ORF">IDM48_09540</name>
</gene>
<dbReference type="InterPro" id="IPR019662">
    <property type="entry name" value="DUF2516"/>
</dbReference>
<protein>
    <submittedName>
        <fullName evidence="2">DUF2516 family protein</fullName>
    </submittedName>
</protein>
<name>A0A7H2BN22_9MICC</name>
<dbReference type="KEGG" id="rama:IDM48_09540"/>
<dbReference type="Pfam" id="PF10724">
    <property type="entry name" value="DUF2516"/>
    <property type="match status" value="1"/>
</dbReference>
<dbReference type="AlphaFoldDB" id="A0A7H2BN22"/>
<accession>A0A7H2BN22</accession>